<evidence type="ECO:0000313" key="2">
    <source>
        <dbReference type="Proteomes" id="UP000241222"/>
    </source>
</evidence>
<proteinExistence type="predicted"/>
<reference evidence="1 2" key="1">
    <citation type="submission" date="2018-03" db="EMBL/GenBank/DDBJ databases">
        <title>Whole genome sequencing of Histamine producing bacteria.</title>
        <authorList>
            <person name="Butler K."/>
        </authorList>
    </citation>
    <scope>NUCLEOTIDE SEQUENCE [LARGE SCALE GENOMIC DNA]</scope>
    <source>
        <strain evidence="1 2">JCM 13586</strain>
    </source>
</reference>
<dbReference type="AlphaFoldDB" id="A0A2T3IWT6"/>
<evidence type="ECO:0000313" key="1">
    <source>
        <dbReference type="EMBL" id="PSU32929.1"/>
    </source>
</evidence>
<gene>
    <name evidence="1" type="ORF">C9I99_15085</name>
</gene>
<keyword evidence="2" id="KW-1185">Reference proteome</keyword>
<organism evidence="1 2">
    <name type="scientific">Photobacterium lutimaris</name>
    <dbReference type="NCBI Taxonomy" id="388278"/>
    <lineage>
        <taxon>Bacteria</taxon>
        <taxon>Pseudomonadati</taxon>
        <taxon>Pseudomonadota</taxon>
        <taxon>Gammaproteobacteria</taxon>
        <taxon>Vibrionales</taxon>
        <taxon>Vibrionaceae</taxon>
        <taxon>Photobacterium</taxon>
    </lineage>
</organism>
<dbReference type="EMBL" id="PYMH01000007">
    <property type="protein sequence ID" value="PSU32929.1"/>
    <property type="molecule type" value="Genomic_DNA"/>
</dbReference>
<protein>
    <submittedName>
        <fullName evidence="1">Uncharacterized protein</fullName>
    </submittedName>
</protein>
<name>A0A2T3IWT6_9GAMM</name>
<accession>A0A2T3IWT6</accession>
<dbReference type="Proteomes" id="UP000241222">
    <property type="component" value="Unassembled WGS sequence"/>
</dbReference>
<sequence length="66" mass="7513">MFEFAHERSLTSTIDNKLIKIIIIMLECLNNHDRYGILAKKNGLLIQQPAHTNGVYLASKPMTLMV</sequence>
<comment type="caution">
    <text evidence="1">The sequence shown here is derived from an EMBL/GenBank/DDBJ whole genome shotgun (WGS) entry which is preliminary data.</text>
</comment>